<dbReference type="OrthoDB" id="4497239at2"/>
<dbReference type="GO" id="GO:0008299">
    <property type="term" value="P:isoprenoid biosynthetic process"/>
    <property type="evidence" value="ECO:0007669"/>
    <property type="project" value="InterPro"/>
</dbReference>
<dbReference type="SUPFAM" id="SSF48576">
    <property type="entry name" value="Terpenoid synthases"/>
    <property type="match status" value="1"/>
</dbReference>
<keyword evidence="3 6" id="KW-0808">Transferase</keyword>
<dbReference type="PANTHER" id="PTHR12001">
    <property type="entry name" value="GERANYLGERANYL PYROPHOSPHATE SYNTHASE"/>
    <property type="match status" value="1"/>
</dbReference>
<evidence type="ECO:0000313" key="7">
    <source>
        <dbReference type="EMBL" id="GCE75618.1"/>
    </source>
</evidence>
<comment type="cofactor">
    <cofactor evidence="1">
        <name>Mg(2+)</name>
        <dbReference type="ChEBI" id="CHEBI:18420"/>
    </cofactor>
</comment>
<protein>
    <submittedName>
        <fullName evidence="7">Geranylgeranyl pyrophosphate synthase</fullName>
    </submittedName>
</protein>
<dbReference type="RefSeq" id="WP_130780222.1">
    <property type="nucleotide sequence ID" value="NZ_BIMR01000038.1"/>
</dbReference>
<evidence type="ECO:0000256" key="6">
    <source>
        <dbReference type="RuleBase" id="RU004466"/>
    </source>
</evidence>
<comment type="similarity">
    <text evidence="2 6">Belongs to the FPP/GGPP synthase family.</text>
</comment>
<dbReference type="InterPro" id="IPR008949">
    <property type="entry name" value="Isoprenoid_synthase_dom_sf"/>
</dbReference>
<dbReference type="SFLD" id="SFLDS00005">
    <property type="entry name" value="Isoprenoid_Synthase_Type_I"/>
    <property type="match status" value="1"/>
</dbReference>
<dbReference type="Pfam" id="PF00348">
    <property type="entry name" value="polyprenyl_synt"/>
    <property type="match status" value="1"/>
</dbReference>
<keyword evidence="5" id="KW-0460">Magnesium</keyword>
<dbReference type="Proteomes" id="UP000289954">
    <property type="component" value="Unassembled WGS sequence"/>
</dbReference>
<dbReference type="GO" id="GO:0046872">
    <property type="term" value="F:metal ion binding"/>
    <property type="evidence" value="ECO:0007669"/>
    <property type="project" value="UniProtKB-KW"/>
</dbReference>
<reference evidence="7 8" key="1">
    <citation type="submission" date="2019-01" db="EMBL/GenBank/DDBJ databases">
        <title>Draft genome sequence of Cellulomonas takizawaensis strain TKZ-21.</title>
        <authorList>
            <person name="Yamamura H."/>
            <person name="Hayashi T."/>
            <person name="Hamada M."/>
            <person name="Serisawa Y."/>
            <person name="Matsuyama K."/>
            <person name="Nakagawa Y."/>
            <person name="Otoguro M."/>
            <person name="Yanagida F."/>
            <person name="Hayakawa M."/>
        </authorList>
    </citation>
    <scope>NUCLEOTIDE SEQUENCE [LARGE SCALE GENOMIC DNA]</scope>
    <source>
        <strain evidence="7 8">NBRC12680</strain>
    </source>
</reference>
<gene>
    <name evidence="7" type="ORF">CBZ_06740</name>
</gene>
<dbReference type="PANTHER" id="PTHR12001:SF85">
    <property type="entry name" value="SHORT CHAIN ISOPRENYL DIPHOSPHATE SYNTHASE"/>
    <property type="match status" value="1"/>
</dbReference>
<evidence type="ECO:0000256" key="5">
    <source>
        <dbReference type="ARBA" id="ARBA00022842"/>
    </source>
</evidence>
<proteinExistence type="inferred from homology"/>
<keyword evidence="8" id="KW-1185">Reference proteome</keyword>
<evidence type="ECO:0000256" key="3">
    <source>
        <dbReference type="ARBA" id="ARBA00022679"/>
    </source>
</evidence>
<dbReference type="AlphaFoldDB" id="A0A402DND9"/>
<evidence type="ECO:0000313" key="8">
    <source>
        <dbReference type="Proteomes" id="UP000289954"/>
    </source>
</evidence>
<evidence type="ECO:0000256" key="2">
    <source>
        <dbReference type="ARBA" id="ARBA00006706"/>
    </source>
</evidence>
<dbReference type="InterPro" id="IPR000092">
    <property type="entry name" value="Polyprenyl_synt"/>
</dbReference>
<name>A0A402DND9_9CELL</name>
<dbReference type="GO" id="GO:0004659">
    <property type="term" value="F:prenyltransferase activity"/>
    <property type="evidence" value="ECO:0007669"/>
    <property type="project" value="InterPro"/>
</dbReference>
<comment type="caution">
    <text evidence="7">The sequence shown here is derived from an EMBL/GenBank/DDBJ whole genome shotgun (WGS) entry which is preliminary data.</text>
</comment>
<dbReference type="Gene3D" id="1.10.600.10">
    <property type="entry name" value="Farnesyl Diphosphate Synthase"/>
    <property type="match status" value="1"/>
</dbReference>
<evidence type="ECO:0000256" key="4">
    <source>
        <dbReference type="ARBA" id="ARBA00022723"/>
    </source>
</evidence>
<keyword evidence="4" id="KW-0479">Metal-binding</keyword>
<dbReference type="InterPro" id="IPR033749">
    <property type="entry name" value="Polyprenyl_synt_CS"/>
</dbReference>
<dbReference type="PROSITE" id="PS00723">
    <property type="entry name" value="POLYPRENYL_SYNTHASE_1"/>
    <property type="match status" value="1"/>
</dbReference>
<sequence length="368" mass="38650">MDDGELALAPGGSVRSTRELALAVEEVTSRTEQLLRDLLDERAARAGRQADEARELWDDLASTLGGKLMRPRLTAAAYLGLGGHDVDAVAPVAAAHEVLHVAMLVHDDVLDHDDVRRGRLNVSGAARLRAHRDGMPADVADGRALAAGLLAGDLALATAFRLLARTPVSADVRMRLTDLLADGVETAVAGELLDVASEALAPADVDALLVAALKTAEYSCRVPLASGAVLAGADVEVLDRLDDVAAALGLAFQLTDDDLGVFGDASLTGKSVLSDLRRGKRTELLRLAYARTDDTGRATLDRYVGRDDLDEHGAAQVRAVMVDSGALAAVRTLVERTADRARRHAAALPEPLAGYLVGVVDDLVGRGH</sequence>
<organism evidence="7 8">
    <name type="scientific">Cellulomonas biazotea</name>
    <dbReference type="NCBI Taxonomy" id="1709"/>
    <lineage>
        <taxon>Bacteria</taxon>
        <taxon>Bacillati</taxon>
        <taxon>Actinomycetota</taxon>
        <taxon>Actinomycetes</taxon>
        <taxon>Micrococcales</taxon>
        <taxon>Cellulomonadaceae</taxon>
        <taxon>Cellulomonas</taxon>
    </lineage>
</organism>
<dbReference type="EMBL" id="BIMR01000038">
    <property type="protein sequence ID" value="GCE75618.1"/>
    <property type="molecule type" value="Genomic_DNA"/>
</dbReference>
<evidence type="ECO:0000256" key="1">
    <source>
        <dbReference type="ARBA" id="ARBA00001946"/>
    </source>
</evidence>
<accession>A0A402DND9</accession>